<dbReference type="EMBL" id="JACHNF010000001">
    <property type="protein sequence ID" value="MBB5981808.1"/>
    <property type="molecule type" value="Genomic_DNA"/>
</dbReference>
<dbReference type="Proteomes" id="UP000558997">
    <property type="component" value="Unassembled WGS sequence"/>
</dbReference>
<dbReference type="SUPFAM" id="SSF56300">
    <property type="entry name" value="Metallo-dependent phosphatases"/>
    <property type="match status" value="1"/>
</dbReference>
<comment type="caution">
    <text evidence="3">The sequence shown here is derived from an EMBL/GenBank/DDBJ whole genome shotgun (WGS) entry which is preliminary data.</text>
</comment>
<protein>
    <submittedName>
        <fullName evidence="3">Putative phosphodiesterase</fullName>
    </submittedName>
</protein>
<comment type="similarity">
    <text evidence="1">Belongs to the metallophosphoesterase superfamily. YfcE family.</text>
</comment>
<dbReference type="InterPro" id="IPR024654">
    <property type="entry name" value="Calcineurin-like_PHP_lpxH"/>
</dbReference>
<accession>A0A841E370</accession>
<dbReference type="AlphaFoldDB" id="A0A841E370"/>
<gene>
    <name evidence="3" type="ORF">HDA44_005149</name>
</gene>
<dbReference type="PANTHER" id="PTHR42850:SF2">
    <property type="entry name" value="BLL5683 PROTEIN"/>
    <property type="match status" value="1"/>
</dbReference>
<evidence type="ECO:0000313" key="4">
    <source>
        <dbReference type="Proteomes" id="UP000558997"/>
    </source>
</evidence>
<proteinExistence type="inferred from homology"/>
<dbReference type="GO" id="GO:0005737">
    <property type="term" value="C:cytoplasm"/>
    <property type="evidence" value="ECO:0007669"/>
    <property type="project" value="TreeGrafter"/>
</dbReference>
<dbReference type="RefSeq" id="WP_184838595.1">
    <property type="nucleotide sequence ID" value="NZ_BAAAVN010000020.1"/>
</dbReference>
<dbReference type="InterPro" id="IPR029052">
    <property type="entry name" value="Metallo-depent_PP-like"/>
</dbReference>
<dbReference type="GO" id="GO:0016791">
    <property type="term" value="F:phosphatase activity"/>
    <property type="evidence" value="ECO:0007669"/>
    <property type="project" value="TreeGrafter"/>
</dbReference>
<keyword evidence="4" id="KW-1185">Reference proteome</keyword>
<dbReference type="InterPro" id="IPR011152">
    <property type="entry name" value="Pesterase_MJ0912"/>
</dbReference>
<dbReference type="PANTHER" id="PTHR42850">
    <property type="entry name" value="METALLOPHOSPHOESTERASE"/>
    <property type="match status" value="1"/>
</dbReference>
<dbReference type="PIRSF" id="PIRSF000883">
    <property type="entry name" value="Pesterase_MJ0912"/>
    <property type="match status" value="1"/>
</dbReference>
<dbReference type="Pfam" id="PF12850">
    <property type="entry name" value="Metallophos_2"/>
    <property type="match status" value="1"/>
</dbReference>
<evidence type="ECO:0000256" key="1">
    <source>
        <dbReference type="ARBA" id="ARBA00008950"/>
    </source>
</evidence>
<dbReference type="InterPro" id="IPR050126">
    <property type="entry name" value="Ap4A_hydrolase"/>
</dbReference>
<evidence type="ECO:0000313" key="3">
    <source>
        <dbReference type="EMBL" id="MBB5981808.1"/>
    </source>
</evidence>
<reference evidence="3 4" key="1">
    <citation type="submission" date="2020-08" db="EMBL/GenBank/DDBJ databases">
        <title>Sequencing the genomes of 1000 actinobacteria strains.</title>
        <authorList>
            <person name="Klenk H.-P."/>
        </authorList>
    </citation>
    <scope>NUCLEOTIDE SEQUENCE [LARGE SCALE GENOMIC DNA]</scope>
    <source>
        <strain evidence="3 4">DSM 17294</strain>
    </source>
</reference>
<evidence type="ECO:0000259" key="2">
    <source>
        <dbReference type="Pfam" id="PF12850"/>
    </source>
</evidence>
<sequence length="263" mass="29563">MDRVALISDVHGNLTALEAVLGDIAARGIERIFNLGDYVGKGPRGRAVVDKCREVCEVNLLGNWDDSLPDPNRTDDREALRWWKNELREEQWTWLRGLPFSYDFLISGRQVRLFHASSTDVHRRILYDHDEAEFLSFFENTPATGDGPVPTVVGYADTHDPFYESDRGRTLFNTGSVGNSLGDPTPVYVILEGILDSPAPAPFSIQFVRVPYDAYAELAVARELGMPECDGYESELIHGLYRTNLYNSIPRAYHGRRTPTAPS</sequence>
<feature type="domain" description="Calcineurin-like phosphoesterase" evidence="2">
    <location>
        <begin position="3"/>
        <end position="192"/>
    </location>
</feature>
<name>A0A841E370_9ACTN</name>
<dbReference type="CDD" id="cd00838">
    <property type="entry name" value="MPP_superfamily"/>
    <property type="match status" value="1"/>
</dbReference>
<dbReference type="Gene3D" id="3.60.21.10">
    <property type="match status" value="1"/>
</dbReference>
<organism evidence="3 4">
    <name type="scientific">Kribbella solani</name>
    <dbReference type="NCBI Taxonomy" id="236067"/>
    <lineage>
        <taxon>Bacteria</taxon>
        <taxon>Bacillati</taxon>
        <taxon>Actinomycetota</taxon>
        <taxon>Actinomycetes</taxon>
        <taxon>Propionibacteriales</taxon>
        <taxon>Kribbellaceae</taxon>
        <taxon>Kribbella</taxon>
    </lineage>
</organism>